<organism evidence="2 3">
    <name type="scientific">Coemansia thaxteri</name>
    <dbReference type="NCBI Taxonomy" id="2663907"/>
    <lineage>
        <taxon>Eukaryota</taxon>
        <taxon>Fungi</taxon>
        <taxon>Fungi incertae sedis</taxon>
        <taxon>Zoopagomycota</taxon>
        <taxon>Kickxellomycotina</taxon>
        <taxon>Kickxellomycetes</taxon>
        <taxon>Kickxellales</taxon>
        <taxon>Kickxellaceae</taxon>
        <taxon>Coemansia</taxon>
    </lineage>
</organism>
<reference evidence="2" key="1">
    <citation type="submission" date="2022-07" db="EMBL/GenBank/DDBJ databases">
        <title>Phylogenomic reconstructions and comparative analyses of Kickxellomycotina fungi.</title>
        <authorList>
            <person name="Reynolds N.K."/>
            <person name="Stajich J.E."/>
            <person name="Barry K."/>
            <person name="Grigoriev I.V."/>
            <person name="Crous P."/>
            <person name="Smith M.E."/>
        </authorList>
    </citation>
    <scope>NUCLEOTIDE SEQUENCE</scope>
    <source>
        <strain evidence="2">IMI 214461</strain>
    </source>
</reference>
<evidence type="ECO:0000313" key="3">
    <source>
        <dbReference type="Proteomes" id="UP001150907"/>
    </source>
</evidence>
<dbReference type="OrthoDB" id="2215036at2759"/>
<sequence>MGCADLAPVWAEYSAGLVRALLAVVRCIHALWAQWPALPWQSAQAREALFGIVSPTGTPADSTAADAQGALTELRTRAYHCLGRLMSVPALFAGAEGSEPAQSSELAQSFAACVFGDAESLAPRHWHLLLTALASPALRAVGNWPGQDVASRREQSLEAVRRFVPPWLDPLLLFSSERLATQWHDLSAAAARRDEADEIAHENALREWTRSWSLLLADLLRAALVWIPDAARIEHDLASAARISPAAAQSAEHGNGALGLYLLGSQDALAGALTACLVSLRLPDTQSAGRVAALLGVLAPSLALIALMPCYDPPTPAHASTVSAYVARLDSALLQGSDAASGLGAWLSSDCVAALAAVLTSPQLVSVHDQALLALADLLYYSASFEARMPWAIRRLASTGDPPGQAMRHEMLRSLLAALHQGASGPPVCLETAELAAAQVAAESDAKRRRALLRVALQPAMAVETSKMFGDSAKPLPRSRLPTSGERDVSESWSNKKGTQVHGSVLDDDEHFDLGLLMP</sequence>
<name>A0A9W8B8I9_9FUNG</name>
<feature type="region of interest" description="Disordered" evidence="1">
    <location>
        <begin position="468"/>
        <end position="505"/>
    </location>
</feature>
<protein>
    <submittedName>
        <fullName evidence="2">Uncharacterized protein</fullName>
    </submittedName>
</protein>
<gene>
    <name evidence="2" type="ORF">H4R26_004943</name>
</gene>
<accession>A0A9W8B8I9</accession>
<dbReference type="InterPro" id="IPR011989">
    <property type="entry name" value="ARM-like"/>
</dbReference>
<dbReference type="EMBL" id="JANBQF010000654">
    <property type="protein sequence ID" value="KAJ1999721.1"/>
    <property type="molecule type" value="Genomic_DNA"/>
</dbReference>
<dbReference type="AlphaFoldDB" id="A0A9W8B8I9"/>
<dbReference type="Gene3D" id="1.25.10.10">
    <property type="entry name" value="Leucine-rich Repeat Variant"/>
    <property type="match status" value="1"/>
</dbReference>
<evidence type="ECO:0000313" key="2">
    <source>
        <dbReference type="EMBL" id="KAJ1999721.1"/>
    </source>
</evidence>
<keyword evidence="3" id="KW-1185">Reference proteome</keyword>
<comment type="caution">
    <text evidence="2">The sequence shown here is derived from an EMBL/GenBank/DDBJ whole genome shotgun (WGS) entry which is preliminary data.</text>
</comment>
<dbReference type="Proteomes" id="UP001150907">
    <property type="component" value="Unassembled WGS sequence"/>
</dbReference>
<feature type="compositionally biased region" description="Polar residues" evidence="1">
    <location>
        <begin position="491"/>
        <end position="502"/>
    </location>
</feature>
<proteinExistence type="predicted"/>
<evidence type="ECO:0000256" key="1">
    <source>
        <dbReference type="SAM" id="MobiDB-lite"/>
    </source>
</evidence>